<proteinExistence type="predicted"/>
<evidence type="ECO:0000256" key="1">
    <source>
        <dbReference type="SAM" id="MobiDB-lite"/>
    </source>
</evidence>
<dbReference type="AlphaFoldDB" id="A0A1V6S5T7"/>
<evidence type="ECO:0000313" key="2">
    <source>
        <dbReference type="EMBL" id="OQE09402.1"/>
    </source>
</evidence>
<organism evidence="2 3">
    <name type="scientific">Penicillium vulpinum</name>
    <dbReference type="NCBI Taxonomy" id="29845"/>
    <lineage>
        <taxon>Eukaryota</taxon>
        <taxon>Fungi</taxon>
        <taxon>Dikarya</taxon>
        <taxon>Ascomycota</taxon>
        <taxon>Pezizomycotina</taxon>
        <taxon>Eurotiomycetes</taxon>
        <taxon>Eurotiomycetidae</taxon>
        <taxon>Eurotiales</taxon>
        <taxon>Aspergillaceae</taxon>
        <taxon>Penicillium</taxon>
    </lineage>
</organism>
<reference evidence="3" key="1">
    <citation type="journal article" date="2017" name="Nat. Microbiol.">
        <title>Global analysis of biosynthetic gene clusters reveals vast potential of secondary metabolite production in Penicillium species.</title>
        <authorList>
            <person name="Nielsen J.C."/>
            <person name="Grijseels S."/>
            <person name="Prigent S."/>
            <person name="Ji B."/>
            <person name="Dainat J."/>
            <person name="Nielsen K.F."/>
            <person name="Frisvad J.C."/>
            <person name="Workman M."/>
            <person name="Nielsen J."/>
        </authorList>
    </citation>
    <scope>NUCLEOTIDE SEQUENCE [LARGE SCALE GENOMIC DNA]</scope>
    <source>
        <strain evidence="3">IBT 29486</strain>
    </source>
</reference>
<keyword evidence="3" id="KW-1185">Reference proteome</keyword>
<feature type="region of interest" description="Disordered" evidence="1">
    <location>
        <begin position="1"/>
        <end position="64"/>
    </location>
</feature>
<comment type="caution">
    <text evidence="2">The sequence shown here is derived from an EMBL/GenBank/DDBJ whole genome shotgun (WGS) entry which is preliminary data.</text>
</comment>
<name>A0A1V6S5T7_9EURO</name>
<evidence type="ECO:0000313" key="3">
    <source>
        <dbReference type="Proteomes" id="UP000191518"/>
    </source>
</evidence>
<dbReference type="Proteomes" id="UP000191518">
    <property type="component" value="Unassembled WGS sequence"/>
</dbReference>
<dbReference type="STRING" id="29845.A0A1V6S5T7"/>
<protein>
    <submittedName>
        <fullName evidence="2">Uncharacterized protein</fullName>
    </submittedName>
</protein>
<accession>A0A1V6S5T7</accession>
<dbReference type="EMBL" id="MDYP01000006">
    <property type="protein sequence ID" value="OQE09402.1"/>
    <property type="molecule type" value="Genomic_DNA"/>
</dbReference>
<feature type="compositionally biased region" description="Low complexity" evidence="1">
    <location>
        <begin position="12"/>
        <end position="27"/>
    </location>
</feature>
<sequence length="412" mass="45829">MDLKPNFPLPVTATSSSTSSPTSQTDSVPLTSSLPSLAYDLGSSSSSISQAPTPPDLPIHHSPKYKEAKPSFMEGNRNQLARTMSQLAEAGFRPVWSREHGYPGTIPEDILEYIDSNSYKFDELIGPLSSIFWLAGLDELVNAIYDPAIALQDEVRLIPTNVGVTWILEHLFEEDKIPEQMYDRYFFGYHQPPVVVMPIRLDPIPPQVGQEYAHHTLEELFPACRPQRLPQEIATVRIKGGKNKERLSAKILKDYISKLDGGSFLYRASTRTALAALMAFFVPIIHNKTLDNEFGPGIYTSDSLEWVLKFGSINSALLVFRNTDFRELEVWNPPVTDWQHIVATWTRKSLSNVPDSVPSEWKTADVIKGPISKPDSPKNGLPEPGEVSQTVATSYAGCEALSASLAMIIWLE</sequence>
<gene>
    <name evidence="2" type="ORF">PENVUL_c006G05559</name>
</gene>